<dbReference type="EMBL" id="JACOPR010000002">
    <property type="protein sequence ID" value="MBC5729864.1"/>
    <property type="molecule type" value="Genomic_DNA"/>
</dbReference>
<keyword evidence="2" id="KW-1185">Reference proteome</keyword>
<dbReference type="RefSeq" id="WP_147358078.1">
    <property type="nucleotide sequence ID" value="NZ_JACOPR010000002.1"/>
</dbReference>
<name>A0ABR7HQR8_9FIRM</name>
<evidence type="ECO:0000313" key="2">
    <source>
        <dbReference type="Proteomes" id="UP000660021"/>
    </source>
</evidence>
<organism evidence="1 2">
    <name type="scientific">Pseudoflavonifractor hominis</name>
    <dbReference type="NCBI Taxonomy" id="2763059"/>
    <lineage>
        <taxon>Bacteria</taxon>
        <taxon>Bacillati</taxon>
        <taxon>Bacillota</taxon>
        <taxon>Clostridia</taxon>
        <taxon>Eubacteriales</taxon>
        <taxon>Oscillospiraceae</taxon>
        <taxon>Pseudoflavonifractor</taxon>
    </lineage>
</organism>
<dbReference type="Proteomes" id="UP000660021">
    <property type="component" value="Unassembled WGS sequence"/>
</dbReference>
<proteinExistence type="predicted"/>
<accession>A0ABR7HQR8</accession>
<sequence>MAEELRELRLSKQIPAKDMVAVVQAIYPKYDKTVQSKCENGDAYGVSLRPDAMAALYAHFAPELAEGRKAVKKDAHRLTCRISARLETADYEALQRLIEAEGYATTQDWLTATVRRYIAEAGETE</sequence>
<gene>
    <name evidence="1" type="ORF">H8S34_03330</name>
</gene>
<comment type="caution">
    <text evidence="1">The sequence shown here is derived from an EMBL/GenBank/DDBJ whole genome shotgun (WGS) entry which is preliminary data.</text>
</comment>
<evidence type="ECO:0000313" key="1">
    <source>
        <dbReference type="EMBL" id="MBC5729864.1"/>
    </source>
</evidence>
<protein>
    <submittedName>
        <fullName evidence="1">Uncharacterized protein</fullName>
    </submittedName>
</protein>
<reference evidence="1 2" key="1">
    <citation type="submission" date="2020-08" db="EMBL/GenBank/DDBJ databases">
        <title>Genome public.</title>
        <authorList>
            <person name="Liu C."/>
            <person name="Sun Q."/>
        </authorList>
    </citation>
    <scope>NUCLEOTIDE SEQUENCE [LARGE SCALE GENOMIC DNA]</scope>
    <source>
        <strain evidence="1 2">New-38</strain>
    </source>
</reference>